<dbReference type="GO" id="GO:0005576">
    <property type="term" value="C:extracellular region"/>
    <property type="evidence" value="ECO:0007669"/>
    <property type="project" value="UniProtKB-SubCell"/>
</dbReference>
<dbReference type="GO" id="GO:0016042">
    <property type="term" value="P:lipid catabolic process"/>
    <property type="evidence" value="ECO:0007669"/>
    <property type="project" value="UniProtKB-KW"/>
</dbReference>
<dbReference type="InterPro" id="IPR033113">
    <property type="entry name" value="PLA2_histidine"/>
</dbReference>
<evidence type="ECO:0000256" key="2">
    <source>
        <dbReference type="ARBA" id="ARBA00004613"/>
    </source>
</evidence>
<keyword evidence="6" id="KW-0479">Metal-binding</keyword>
<dbReference type="FunFam" id="1.20.90.10:FF:000002">
    <property type="entry name" value="Phospholipase A2 group III"/>
    <property type="match status" value="1"/>
</dbReference>
<keyword evidence="13" id="KW-0732">Signal</keyword>
<name>A0A9J6BLZ3_POLVA</name>
<dbReference type="Gene3D" id="1.20.90.10">
    <property type="entry name" value="Phospholipase A2 domain"/>
    <property type="match status" value="1"/>
</dbReference>
<keyword evidence="16" id="KW-1185">Reference proteome</keyword>
<evidence type="ECO:0000256" key="10">
    <source>
        <dbReference type="ARBA" id="ARBA00023098"/>
    </source>
</evidence>
<gene>
    <name evidence="15" type="ORF">PVAND_001116</name>
</gene>
<keyword evidence="5" id="KW-0964">Secreted</keyword>
<keyword evidence="11" id="KW-1015">Disulfide bond</keyword>
<sequence>MLPTTFLLFAILVLTCHAANERKQSLKAVTAFDDEGSAKHSIERNRAAQERINLSFPGTKWCGPGNTASDYEDLGNDEEVDKCCRDHDHCDNIASGEEKYGLKNTDFFTRLHCQCDKEFKQCLRSVNSRRGNYIGNFYFNLRDRCYKEQHPIVGCDEIHTKIFVRRCIRYIIDSMKPSSYQWFDLPFFDDEHDFEYIPEHHDELDDFVEQNGNYLKDGNFL</sequence>
<evidence type="ECO:0000256" key="13">
    <source>
        <dbReference type="SAM" id="SignalP"/>
    </source>
</evidence>
<keyword evidence="9" id="KW-0442">Lipid degradation</keyword>
<evidence type="ECO:0000256" key="6">
    <source>
        <dbReference type="ARBA" id="ARBA00022723"/>
    </source>
</evidence>
<evidence type="ECO:0000256" key="7">
    <source>
        <dbReference type="ARBA" id="ARBA00022801"/>
    </source>
</evidence>
<evidence type="ECO:0000256" key="9">
    <source>
        <dbReference type="ARBA" id="ARBA00022963"/>
    </source>
</evidence>
<comment type="subcellular location">
    <subcellularLocation>
        <location evidence="2">Secreted</location>
    </subcellularLocation>
</comment>
<dbReference type="Proteomes" id="UP001107558">
    <property type="component" value="Chromosome 3"/>
</dbReference>
<evidence type="ECO:0000313" key="16">
    <source>
        <dbReference type="Proteomes" id="UP001107558"/>
    </source>
</evidence>
<dbReference type="InterPro" id="IPR036444">
    <property type="entry name" value="PLipase_A2_dom_sf"/>
</dbReference>
<dbReference type="GO" id="GO:0004623">
    <property type="term" value="F:phospholipase A2 activity"/>
    <property type="evidence" value="ECO:0007669"/>
    <property type="project" value="UniProtKB-EC"/>
</dbReference>
<protein>
    <recommendedName>
        <fullName evidence="4">Phospholipase A2</fullName>
        <ecNumber evidence="3">3.1.1.4</ecNumber>
    </recommendedName>
    <alternativeName>
        <fullName evidence="12">Phosphatidylcholine 2-acylhydrolase</fullName>
    </alternativeName>
</protein>
<organism evidence="15 16">
    <name type="scientific">Polypedilum vanderplanki</name>
    <name type="common">Sleeping chironomid midge</name>
    <dbReference type="NCBI Taxonomy" id="319348"/>
    <lineage>
        <taxon>Eukaryota</taxon>
        <taxon>Metazoa</taxon>
        <taxon>Ecdysozoa</taxon>
        <taxon>Arthropoda</taxon>
        <taxon>Hexapoda</taxon>
        <taxon>Insecta</taxon>
        <taxon>Pterygota</taxon>
        <taxon>Neoptera</taxon>
        <taxon>Endopterygota</taxon>
        <taxon>Diptera</taxon>
        <taxon>Nematocera</taxon>
        <taxon>Chironomoidea</taxon>
        <taxon>Chironomidae</taxon>
        <taxon>Chironominae</taxon>
        <taxon>Polypedilum</taxon>
        <taxon>Polypedilum</taxon>
    </lineage>
</organism>
<dbReference type="GO" id="GO:0006644">
    <property type="term" value="P:phospholipid metabolic process"/>
    <property type="evidence" value="ECO:0007669"/>
    <property type="project" value="InterPro"/>
</dbReference>
<evidence type="ECO:0000256" key="8">
    <source>
        <dbReference type="ARBA" id="ARBA00022837"/>
    </source>
</evidence>
<feature type="signal peptide" evidence="13">
    <location>
        <begin position="1"/>
        <end position="18"/>
    </location>
</feature>
<dbReference type="CDD" id="cd04704">
    <property type="entry name" value="PLA2_bee_venom_like"/>
    <property type="match status" value="1"/>
</dbReference>
<dbReference type="EMBL" id="JADBJN010000003">
    <property type="protein sequence ID" value="KAG5670884.1"/>
    <property type="molecule type" value="Genomic_DNA"/>
</dbReference>
<dbReference type="PROSITE" id="PS00118">
    <property type="entry name" value="PA2_HIS"/>
    <property type="match status" value="1"/>
</dbReference>
<reference evidence="15" key="1">
    <citation type="submission" date="2021-03" db="EMBL/GenBank/DDBJ databases">
        <title>Chromosome level genome of the anhydrobiotic midge Polypedilum vanderplanki.</title>
        <authorList>
            <person name="Yoshida Y."/>
            <person name="Kikawada T."/>
            <person name="Gusev O."/>
        </authorList>
    </citation>
    <scope>NUCLEOTIDE SEQUENCE</scope>
    <source>
        <strain evidence="15">NIAS01</strain>
        <tissue evidence="15">Whole body or cell culture</tissue>
    </source>
</reference>
<keyword evidence="8" id="KW-0106">Calcium</keyword>
<keyword evidence="7" id="KW-0378">Hydrolase</keyword>
<feature type="domain" description="Phospholipase A2-like central" evidence="14">
    <location>
        <begin position="56"/>
        <end position="148"/>
    </location>
</feature>
<comment type="caution">
    <text evidence="15">The sequence shown here is derived from an EMBL/GenBank/DDBJ whole genome shotgun (WGS) entry which is preliminary data.</text>
</comment>
<evidence type="ECO:0000256" key="1">
    <source>
        <dbReference type="ARBA" id="ARBA00001913"/>
    </source>
</evidence>
<evidence type="ECO:0000256" key="5">
    <source>
        <dbReference type="ARBA" id="ARBA00022525"/>
    </source>
</evidence>
<dbReference type="PANTHER" id="PTHR12253">
    <property type="entry name" value="RH14732P"/>
    <property type="match status" value="1"/>
</dbReference>
<comment type="cofactor">
    <cofactor evidence="1">
        <name>Ca(2+)</name>
        <dbReference type="ChEBI" id="CHEBI:29108"/>
    </cofactor>
</comment>
<evidence type="ECO:0000313" key="15">
    <source>
        <dbReference type="EMBL" id="KAG5670884.1"/>
    </source>
</evidence>
<accession>A0A9J6BLZ3</accession>
<dbReference type="InterPro" id="IPR016090">
    <property type="entry name" value="PLA2-like_dom"/>
</dbReference>
<evidence type="ECO:0000256" key="11">
    <source>
        <dbReference type="ARBA" id="ARBA00023157"/>
    </source>
</evidence>
<dbReference type="GO" id="GO:0046872">
    <property type="term" value="F:metal ion binding"/>
    <property type="evidence" value="ECO:0007669"/>
    <property type="project" value="UniProtKB-KW"/>
</dbReference>
<evidence type="ECO:0000256" key="4">
    <source>
        <dbReference type="ARBA" id="ARBA00021721"/>
    </source>
</evidence>
<feature type="chain" id="PRO_5039898973" description="Phospholipase A2" evidence="13">
    <location>
        <begin position="19"/>
        <end position="221"/>
    </location>
</feature>
<keyword evidence="10" id="KW-0443">Lipid metabolism</keyword>
<evidence type="ECO:0000256" key="3">
    <source>
        <dbReference type="ARBA" id="ARBA00013278"/>
    </source>
</evidence>
<dbReference type="AlphaFoldDB" id="A0A9J6BLZ3"/>
<dbReference type="Pfam" id="PF05826">
    <property type="entry name" value="Phospholip_A2_2"/>
    <property type="match status" value="1"/>
</dbReference>
<dbReference type="EC" id="3.1.1.4" evidence="3"/>
<dbReference type="OrthoDB" id="10059604at2759"/>
<dbReference type="GO" id="GO:0050482">
    <property type="term" value="P:arachidonate secretion"/>
    <property type="evidence" value="ECO:0007669"/>
    <property type="project" value="InterPro"/>
</dbReference>
<dbReference type="SUPFAM" id="SSF48619">
    <property type="entry name" value="Phospholipase A2, PLA2"/>
    <property type="match status" value="1"/>
</dbReference>
<evidence type="ECO:0000256" key="12">
    <source>
        <dbReference type="ARBA" id="ARBA00029903"/>
    </source>
</evidence>
<proteinExistence type="predicted"/>
<evidence type="ECO:0000259" key="14">
    <source>
        <dbReference type="Pfam" id="PF05826"/>
    </source>
</evidence>